<dbReference type="RefSeq" id="WP_203170770.1">
    <property type="nucleotide sequence ID" value="NZ_JAEVLS010000009.1"/>
</dbReference>
<reference evidence="1 2" key="1">
    <citation type="journal article" date="2021" name="Int. J. Syst. Evol. Microbiol.">
        <title>Steroidobacter gossypii sp. nov., isolated from soil of cotton cropping field.</title>
        <authorList>
            <person name="Huang R."/>
            <person name="Yang S."/>
            <person name="Zhen C."/>
            <person name="Liu W."/>
        </authorList>
    </citation>
    <scope>NUCLEOTIDE SEQUENCE [LARGE SCALE GENOMIC DNA]</scope>
    <source>
        <strain evidence="1 2">S1-65</strain>
    </source>
</reference>
<dbReference type="Proteomes" id="UP000661077">
    <property type="component" value="Unassembled WGS sequence"/>
</dbReference>
<comment type="caution">
    <text evidence="1">The sequence shown here is derived from an EMBL/GenBank/DDBJ whole genome shotgun (WGS) entry which is preliminary data.</text>
</comment>
<name>A0ABS1X5W2_9GAMM</name>
<accession>A0ABS1X5W2</accession>
<sequence>MRLYYMTAAKWAEVILKERRLKLSRFSEANDPFELRIIDSRDRAVRKYAELICEYFEKNVGFICFGASWRSPVMWAHYAEKHSGVALGFEVPDELATKVEYTNDKIQIPFGPHLPKHGLSADLLTKVRRTKASDWAYEREYRVEAELTIQDRTTGLYYTEFGAKVDLREVIIGHRCSWSMAKTRELVGKVDRPVRICRARPAFGRFEMVEQRLVRSAVIGADLKSSARRTRQGPL</sequence>
<protein>
    <submittedName>
        <fullName evidence="1">DUF2971 domain-containing protein</fullName>
    </submittedName>
</protein>
<dbReference type="InterPro" id="IPR021352">
    <property type="entry name" value="DUF2971"/>
</dbReference>
<dbReference type="EMBL" id="JAEVLS010000009">
    <property type="protein sequence ID" value="MBM0108595.1"/>
    <property type="molecule type" value="Genomic_DNA"/>
</dbReference>
<dbReference type="Pfam" id="PF11185">
    <property type="entry name" value="DUF2971"/>
    <property type="match status" value="1"/>
</dbReference>
<proteinExistence type="predicted"/>
<gene>
    <name evidence="1" type="ORF">JM946_28010</name>
</gene>
<evidence type="ECO:0000313" key="1">
    <source>
        <dbReference type="EMBL" id="MBM0108595.1"/>
    </source>
</evidence>
<keyword evidence="2" id="KW-1185">Reference proteome</keyword>
<organism evidence="1 2">
    <name type="scientific">Steroidobacter gossypii</name>
    <dbReference type="NCBI Taxonomy" id="2805490"/>
    <lineage>
        <taxon>Bacteria</taxon>
        <taxon>Pseudomonadati</taxon>
        <taxon>Pseudomonadota</taxon>
        <taxon>Gammaproteobacteria</taxon>
        <taxon>Steroidobacterales</taxon>
        <taxon>Steroidobacteraceae</taxon>
        <taxon>Steroidobacter</taxon>
    </lineage>
</organism>
<evidence type="ECO:0000313" key="2">
    <source>
        <dbReference type="Proteomes" id="UP000661077"/>
    </source>
</evidence>